<accession>A0ABY3SSJ6</accession>
<dbReference type="Proteomes" id="UP001649230">
    <property type="component" value="Chromosome"/>
</dbReference>
<dbReference type="SUPFAM" id="SSF58100">
    <property type="entry name" value="Bacterial hemolysins"/>
    <property type="match status" value="1"/>
</dbReference>
<dbReference type="RefSeq" id="WP_235122508.1">
    <property type="nucleotide sequence ID" value="NZ_CP090978.1"/>
</dbReference>
<evidence type="ECO:0000313" key="2">
    <source>
        <dbReference type="EMBL" id="UJF35952.1"/>
    </source>
</evidence>
<dbReference type="EMBL" id="CP090978">
    <property type="protein sequence ID" value="UJF35952.1"/>
    <property type="molecule type" value="Genomic_DNA"/>
</dbReference>
<gene>
    <name evidence="2" type="ORF">L0M14_13220</name>
</gene>
<keyword evidence="1" id="KW-0175">Coiled coil</keyword>
<protein>
    <submittedName>
        <fullName evidence="2">Uncharacterized protein</fullName>
    </submittedName>
</protein>
<organism evidence="2 3">
    <name type="scientific">Paenibacillus hexagrammi</name>
    <dbReference type="NCBI Taxonomy" id="2908839"/>
    <lineage>
        <taxon>Bacteria</taxon>
        <taxon>Bacillati</taxon>
        <taxon>Bacillota</taxon>
        <taxon>Bacilli</taxon>
        <taxon>Bacillales</taxon>
        <taxon>Paenibacillaceae</taxon>
        <taxon>Paenibacillus</taxon>
    </lineage>
</organism>
<evidence type="ECO:0000256" key="1">
    <source>
        <dbReference type="SAM" id="Coils"/>
    </source>
</evidence>
<keyword evidence="3" id="KW-1185">Reference proteome</keyword>
<evidence type="ECO:0000313" key="3">
    <source>
        <dbReference type="Proteomes" id="UP001649230"/>
    </source>
</evidence>
<reference evidence="2 3" key="1">
    <citation type="journal article" date="2024" name="Int. J. Syst. Evol. Microbiol.">
        <title>Paenibacillus hexagrammi sp. nov., a novel bacterium isolated from the gut content of Hexagrammos agrammus.</title>
        <authorList>
            <person name="Jung H.K."/>
            <person name="Kim D.G."/>
            <person name="Zin H."/>
            <person name="Park J."/>
            <person name="Jung H."/>
            <person name="Kim Y.O."/>
            <person name="Kong H.J."/>
            <person name="Kim J.W."/>
            <person name="Kim Y.S."/>
        </authorList>
    </citation>
    <scope>NUCLEOTIDE SEQUENCE [LARGE SCALE GENOMIC DNA]</scope>
    <source>
        <strain evidence="2 3">YPD9-1</strain>
    </source>
</reference>
<name>A0ABY3SSJ6_9BACL</name>
<feature type="coiled-coil region" evidence="1">
    <location>
        <begin position="206"/>
        <end position="268"/>
    </location>
</feature>
<sequence length="744" mass="82759">MILIIVPIFFFQAVLIDFARIKLAERENDAAVQAAVRSVMSAFDPDLQVWGLYGLGVEQPQAEQIFSEVFQGNLSGSVTPGGFHYLDQLPAEDSQRMTPVYSLASHVIFEKQILEDMKIKAPIEFALEITDKFKKTGTAPAFQQGTQFSKEAEELEQLLEDRDEALDQAWSLMEEMHANATTYHTYYQGRITELNSLADQIGIHTADEVRSELTNVQNQLKSISDSIRNLDMSLAAMAAAGAADWRSVQSIMESRSNLQGQMRALSEQQAAWKQLLDNIVKYAALVAATKLEVPANGNVLRQLQQQMEPEIKRAKEINARIRDKLGTMTGQAGDKAESYKSFQSVAVLGDDYFYNYQTAAASITALFSAFEGIVDSVYLYTQEHTDRANQANEAYWRAADEFYAKQHAVETARMQKRDEITASKREQKNKIQQVLDQAKQSIGACTILSQSSADAELYRKLQGDSGDPSAASTGYFQKYRQANAQDPGTGNEVAYDMEKSDKVSLKAMDMLDAFNHAAAELRDELYVNEFALSKFNYRTYGLEKDESGQPKASHELTNPSTHSLQGQEAEYLIYGFSSCGANISSAYAEMFSFRLAIRTLEALLDPKKELLNVGSPLLVLLAAAAEGAAKAFIDMNQLVKGEAVELSSKIASSAIKLTYKDYLRIFLLLHSNDTKLMARMQALIELNTGKDLVQETTYMQGNAASSIRLWFVPQLMKVMEGTGLLGCTVEHNRCRMASTAVWAY</sequence>
<feature type="coiled-coil region" evidence="1">
    <location>
        <begin position="148"/>
        <end position="175"/>
    </location>
</feature>
<proteinExistence type="predicted"/>